<comment type="caution">
    <text evidence="3">The sequence shown here is derived from an EMBL/GenBank/DDBJ whole genome shotgun (WGS) entry which is preliminary data.</text>
</comment>
<dbReference type="EMBL" id="VRLW01000001">
    <property type="protein sequence ID" value="KAA1261360.1"/>
    <property type="molecule type" value="Genomic_DNA"/>
</dbReference>
<dbReference type="NCBIfam" id="TIGR04294">
    <property type="entry name" value="pre_pil_HX9DG"/>
    <property type="match status" value="1"/>
</dbReference>
<evidence type="ECO:0000313" key="3">
    <source>
        <dbReference type="EMBL" id="KAA1261360.1"/>
    </source>
</evidence>
<dbReference type="Gene3D" id="3.30.700.10">
    <property type="entry name" value="Glycoprotein, Type 4 Pilin"/>
    <property type="match status" value="1"/>
</dbReference>
<dbReference type="Pfam" id="PF07963">
    <property type="entry name" value="N_methyl"/>
    <property type="match status" value="1"/>
</dbReference>
<organism evidence="3 4">
    <name type="scientific">Rubripirellula obstinata</name>
    <dbReference type="NCBI Taxonomy" id="406547"/>
    <lineage>
        <taxon>Bacteria</taxon>
        <taxon>Pseudomonadati</taxon>
        <taxon>Planctomycetota</taxon>
        <taxon>Planctomycetia</taxon>
        <taxon>Pirellulales</taxon>
        <taxon>Pirellulaceae</taxon>
        <taxon>Rubripirellula</taxon>
    </lineage>
</organism>
<dbReference type="InterPro" id="IPR045584">
    <property type="entry name" value="Pilin-like"/>
</dbReference>
<evidence type="ECO:0000259" key="2">
    <source>
        <dbReference type="Pfam" id="PF07596"/>
    </source>
</evidence>
<name>A0A5B1CP30_9BACT</name>
<feature type="domain" description="DUF1559" evidence="2">
    <location>
        <begin position="46"/>
        <end position="259"/>
    </location>
</feature>
<sequence>MFQLLRPRSDDMIVRFRRSAGFTLVELLVVISIIGVLLSLGLSGVQSAREASRRVQCSNRLHQQILALHQFHSMFDRLPFGNDKRQSRNQSWCSAILGPLEQTSLAQSWNRNVAWNDPQKNASLAKAVLPVFRCPSSILNVDGDTDYAGVMGSALASSRSIIGFDINNGVLIRSTDRRQHPVSLTEVVDGTSYTLCVVEVVDRLPESHGMWADGGNIISHDNGAINVDNSGEIFSFHPGGAQAGFADGSIRYLTESMDEPLLGAICSRNGYESVERLFE</sequence>
<protein>
    <recommendedName>
        <fullName evidence="2">DUF1559 domain-containing protein</fullName>
    </recommendedName>
</protein>
<gene>
    <name evidence="3" type="ORF">LF1_39070</name>
</gene>
<dbReference type="SUPFAM" id="SSF54523">
    <property type="entry name" value="Pili subunits"/>
    <property type="match status" value="1"/>
</dbReference>
<feature type="transmembrane region" description="Helical" evidence="1">
    <location>
        <begin position="21"/>
        <end position="42"/>
    </location>
</feature>
<dbReference type="PANTHER" id="PTHR30093">
    <property type="entry name" value="GENERAL SECRETION PATHWAY PROTEIN G"/>
    <property type="match status" value="1"/>
</dbReference>
<reference evidence="3 4" key="1">
    <citation type="submission" date="2019-08" db="EMBL/GenBank/DDBJ databases">
        <title>Deep-cultivation of Planctomycetes and their phenomic and genomic characterization uncovers novel biology.</title>
        <authorList>
            <person name="Wiegand S."/>
            <person name="Jogler M."/>
            <person name="Boedeker C."/>
            <person name="Pinto D."/>
            <person name="Vollmers J."/>
            <person name="Rivas-Marin E."/>
            <person name="Kohn T."/>
            <person name="Peeters S.H."/>
            <person name="Heuer A."/>
            <person name="Rast P."/>
            <person name="Oberbeckmann S."/>
            <person name="Bunk B."/>
            <person name="Jeske O."/>
            <person name="Meyerdierks A."/>
            <person name="Storesund J.E."/>
            <person name="Kallscheuer N."/>
            <person name="Luecker S."/>
            <person name="Lage O.M."/>
            <person name="Pohl T."/>
            <person name="Merkel B.J."/>
            <person name="Hornburger P."/>
            <person name="Mueller R.-W."/>
            <person name="Bruemmer F."/>
            <person name="Labrenz M."/>
            <person name="Spormann A.M."/>
            <person name="Op Den Camp H."/>
            <person name="Overmann J."/>
            <person name="Amann R."/>
            <person name="Jetten M.S.M."/>
            <person name="Mascher T."/>
            <person name="Medema M.H."/>
            <person name="Devos D.P."/>
            <person name="Kaster A.-K."/>
            <person name="Ovreas L."/>
            <person name="Rohde M."/>
            <person name="Galperin M.Y."/>
            <person name="Jogler C."/>
        </authorList>
    </citation>
    <scope>NUCLEOTIDE SEQUENCE [LARGE SCALE GENOMIC DNA]</scope>
    <source>
        <strain evidence="3 4">LF1</strain>
    </source>
</reference>
<evidence type="ECO:0000256" key="1">
    <source>
        <dbReference type="SAM" id="Phobius"/>
    </source>
</evidence>
<evidence type="ECO:0000313" key="4">
    <source>
        <dbReference type="Proteomes" id="UP000322699"/>
    </source>
</evidence>
<keyword evidence="1" id="KW-0812">Transmembrane</keyword>
<keyword evidence="1" id="KW-1133">Transmembrane helix</keyword>
<keyword evidence="1" id="KW-0472">Membrane</keyword>
<dbReference type="PROSITE" id="PS00409">
    <property type="entry name" value="PROKAR_NTER_METHYL"/>
    <property type="match status" value="1"/>
</dbReference>
<dbReference type="PANTHER" id="PTHR30093:SF2">
    <property type="entry name" value="TYPE II SECRETION SYSTEM PROTEIN H"/>
    <property type="match status" value="1"/>
</dbReference>
<accession>A0A5B1CP30</accession>
<proteinExistence type="predicted"/>
<dbReference type="Pfam" id="PF07596">
    <property type="entry name" value="SBP_bac_10"/>
    <property type="match status" value="1"/>
</dbReference>
<dbReference type="InterPro" id="IPR011453">
    <property type="entry name" value="DUF1559"/>
</dbReference>
<dbReference type="AlphaFoldDB" id="A0A5B1CP30"/>
<dbReference type="InterPro" id="IPR027558">
    <property type="entry name" value="Pre_pil_HX9DG_C"/>
</dbReference>
<keyword evidence="4" id="KW-1185">Reference proteome</keyword>
<dbReference type="NCBIfam" id="TIGR02532">
    <property type="entry name" value="IV_pilin_GFxxxE"/>
    <property type="match status" value="1"/>
</dbReference>
<dbReference type="Proteomes" id="UP000322699">
    <property type="component" value="Unassembled WGS sequence"/>
</dbReference>
<dbReference type="InterPro" id="IPR012902">
    <property type="entry name" value="N_methyl_site"/>
</dbReference>